<dbReference type="Gene3D" id="3.30.420.10">
    <property type="entry name" value="Ribonuclease H-like superfamily/Ribonuclease H"/>
    <property type="match status" value="1"/>
</dbReference>
<evidence type="ECO:0000259" key="1">
    <source>
        <dbReference type="Pfam" id="PF13456"/>
    </source>
</evidence>
<evidence type="ECO:0000313" key="2">
    <source>
        <dbReference type="EMBL" id="KAK9025869.1"/>
    </source>
</evidence>
<dbReference type="Pfam" id="PF13456">
    <property type="entry name" value="RVT_3"/>
    <property type="match status" value="1"/>
</dbReference>
<gene>
    <name evidence="2" type="ORF">V6N11_038723</name>
</gene>
<proteinExistence type="predicted"/>
<dbReference type="SUPFAM" id="SSF53098">
    <property type="entry name" value="Ribonuclease H-like"/>
    <property type="match status" value="1"/>
</dbReference>
<dbReference type="PANTHER" id="PTHR47074">
    <property type="entry name" value="BNAC02G40300D PROTEIN"/>
    <property type="match status" value="1"/>
</dbReference>
<protein>
    <recommendedName>
        <fullName evidence="1">RNase H type-1 domain-containing protein</fullName>
    </recommendedName>
</protein>
<dbReference type="CDD" id="cd06222">
    <property type="entry name" value="RNase_H_like"/>
    <property type="match status" value="1"/>
</dbReference>
<accession>A0ABR2SLG2</accession>
<evidence type="ECO:0000313" key="3">
    <source>
        <dbReference type="Proteomes" id="UP001396334"/>
    </source>
</evidence>
<reference evidence="2 3" key="1">
    <citation type="journal article" date="2024" name="G3 (Bethesda)">
        <title>Genome assembly of Hibiscus sabdariffa L. provides insights into metabolisms of medicinal natural products.</title>
        <authorList>
            <person name="Kim T."/>
        </authorList>
    </citation>
    <scope>NUCLEOTIDE SEQUENCE [LARGE SCALE GENOMIC DNA]</scope>
    <source>
        <strain evidence="2">TK-2024</strain>
        <tissue evidence="2">Old leaves</tissue>
    </source>
</reference>
<dbReference type="EMBL" id="JBBPBN010000013">
    <property type="protein sequence ID" value="KAK9025869.1"/>
    <property type="molecule type" value="Genomic_DNA"/>
</dbReference>
<organism evidence="2 3">
    <name type="scientific">Hibiscus sabdariffa</name>
    <name type="common">roselle</name>
    <dbReference type="NCBI Taxonomy" id="183260"/>
    <lineage>
        <taxon>Eukaryota</taxon>
        <taxon>Viridiplantae</taxon>
        <taxon>Streptophyta</taxon>
        <taxon>Embryophyta</taxon>
        <taxon>Tracheophyta</taxon>
        <taxon>Spermatophyta</taxon>
        <taxon>Magnoliopsida</taxon>
        <taxon>eudicotyledons</taxon>
        <taxon>Gunneridae</taxon>
        <taxon>Pentapetalae</taxon>
        <taxon>rosids</taxon>
        <taxon>malvids</taxon>
        <taxon>Malvales</taxon>
        <taxon>Malvaceae</taxon>
        <taxon>Malvoideae</taxon>
        <taxon>Hibiscus</taxon>
    </lineage>
</organism>
<comment type="caution">
    <text evidence="2">The sequence shown here is derived from an EMBL/GenBank/DDBJ whole genome shotgun (WGS) entry which is preliminary data.</text>
</comment>
<dbReference type="InterPro" id="IPR012337">
    <property type="entry name" value="RNaseH-like_sf"/>
</dbReference>
<feature type="domain" description="RNase H type-1" evidence="1">
    <location>
        <begin position="211"/>
        <end position="332"/>
    </location>
</feature>
<dbReference type="InterPro" id="IPR052929">
    <property type="entry name" value="RNase_H-like_EbsB-rel"/>
</dbReference>
<dbReference type="InterPro" id="IPR044730">
    <property type="entry name" value="RNase_H-like_dom_plant"/>
</dbReference>
<keyword evidence="3" id="KW-1185">Reference proteome</keyword>
<sequence>MERNGDVLDSMGRQRNKEEWNPRILSEGKDFKNRIWHFKFKSAWLLESSCEDEVARLWKERDGDLLNRLKRVCKGLDKWFRHIKRDKNFTIQDLEHKLERLNELQPNDEVWSLLGYQFTPNVLQHDLLSWFDAMLGCRDKCKHVEILITIWGLWTSRNKLLFEGQSKRPDDVATFVRSYCLELHIIQDRMKSKLPQAIHWVAPSLPFVKINFDSHFKQEAFTAVSGVIIRDNNGHILGARSKINCHIASSFAAEAQVAINGLQLALDLGFRYVILEGDSLSVIKKLKSEKEDFSEISALIWDAKQLSRAFSLCQFRFTPRDSNKVAHAMAQEWTSSSSEGIWIDGTPESITTLAAADRKQDVPS</sequence>
<name>A0ABR2SLG2_9ROSI</name>
<dbReference type="InterPro" id="IPR002156">
    <property type="entry name" value="RNaseH_domain"/>
</dbReference>
<dbReference type="Proteomes" id="UP001396334">
    <property type="component" value="Unassembled WGS sequence"/>
</dbReference>
<dbReference type="InterPro" id="IPR036397">
    <property type="entry name" value="RNaseH_sf"/>
</dbReference>
<dbReference type="PANTHER" id="PTHR47074:SF61">
    <property type="entry name" value="RNASE H TYPE-1 DOMAIN-CONTAINING PROTEIN"/>
    <property type="match status" value="1"/>
</dbReference>